<reference evidence="3 4" key="1">
    <citation type="journal article" date="2019" name="Sci. Data">
        <title>Hybrid genome assembly and annotation of Danionella translucida.</title>
        <authorList>
            <person name="Kadobianskyi M."/>
            <person name="Schulze L."/>
            <person name="Schuelke M."/>
            <person name="Judkewitz B."/>
        </authorList>
    </citation>
    <scope>NUCLEOTIDE SEQUENCE [LARGE SCALE GENOMIC DNA]</scope>
    <source>
        <strain evidence="3 4">Bolton</strain>
    </source>
</reference>
<keyword evidence="1" id="KW-1133">Transmembrane helix</keyword>
<evidence type="ECO:0008006" key="5">
    <source>
        <dbReference type="Google" id="ProtNLM"/>
    </source>
</evidence>
<sequence length="306" mass="34184">GENMAPSMERLASVCYLFVLCTLASAQQNTTESVLLNLTALSDINHNKYNVQINLSLLVMENETMINGYPVKPSAVTRITCPAVLCKTRLVTMDSFSLSDGLVSSELRLMLNQSAVQSDAGELLLSLILSHEIIQLADEKVQQEDAGELEILWDQSSEQILQLTNLYPSSGSKLALIPRENDVLVTDSSTVEEQIRNTTSHYLLKHAETTQEEVAAPGKLPETPLRMDPQTLYLSRQDERTFDPELFEETLRGTMSSYSVVCQWVEELRQKLRLFWSDSVPLFFLVMWVVVVGVAGSAVIIKILDL</sequence>
<dbReference type="InterPro" id="IPR042319">
    <property type="entry name" value="GINM1"/>
</dbReference>
<protein>
    <recommendedName>
        <fullName evidence="5">Glycoprotein integral membrane protein 1</fullName>
    </recommendedName>
</protein>
<keyword evidence="1" id="KW-0812">Transmembrane</keyword>
<dbReference type="Proteomes" id="UP000316079">
    <property type="component" value="Unassembled WGS sequence"/>
</dbReference>
<feature type="non-terminal residue" evidence="3">
    <location>
        <position position="1"/>
    </location>
</feature>
<gene>
    <name evidence="3" type="ORF">DNTS_006528</name>
</gene>
<keyword evidence="2" id="KW-0732">Signal</keyword>
<feature type="chain" id="PRO_5022142116" description="Glycoprotein integral membrane protein 1" evidence="2">
    <location>
        <begin position="27"/>
        <end position="306"/>
    </location>
</feature>
<keyword evidence="1" id="KW-0472">Membrane</keyword>
<feature type="signal peptide" evidence="2">
    <location>
        <begin position="1"/>
        <end position="26"/>
    </location>
</feature>
<feature type="transmembrane region" description="Helical" evidence="1">
    <location>
        <begin position="282"/>
        <end position="304"/>
    </location>
</feature>
<dbReference type="EMBL" id="SRMA01024054">
    <property type="protein sequence ID" value="TRZ01696.1"/>
    <property type="molecule type" value="Genomic_DNA"/>
</dbReference>
<name>A0A553RHN9_9TELE</name>
<organism evidence="3 4">
    <name type="scientific">Danionella cerebrum</name>
    <dbReference type="NCBI Taxonomy" id="2873325"/>
    <lineage>
        <taxon>Eukaryota</taxon>
        <taxon>Metazoa</taxon>
        <taxon>Chordata</taxon>
        <taxon>Craniata</taxon>
        <taxon>Vertebrata</taxon>
        <taxon>Euteleostomi</taxon>
        <taxon>Actinopterygii</taxon>
        <taxon>Neopterygii</taxon>
        <taxon>Teleostei</taxon>
        <taxon>Ostariophysi</taxon>
        <taxon>Cypriniformes</taxon>
        <taxon>Danionidae</taxon>
        <taxon>Danioninae</taxon>
        <taxon>Danionella</taxon>
    </lineage>
</organism>
<keyword evidence="4" id="KW-1185">Reference proteome</keyword>
<evidence type="ECO:0000313" key="4">
    <source>
        <dbReference type="Proteomes" id="UP000316079"/>
    </source>
</evidence>
<proteinExistence type="predicted"/>
<dbReference type="OrthoDB" id="10022429at2759"/>
<dbReference type="PANTHER" id="PTHR28549">
    <property type="entry name" value="GLYCOPROTEIN INTEGRAL MEMBRANE PROTEIN 1"/>
    <property type="match status" value="1"/>
</dbReference>
<evidence type="ECO:0000313" key="3">
    <source>
        <dbReference type="EMBL" id="TRZ01696.1"/>
    </source>
</evidence>
<comment type="caution">
    <text evidence="3">The sequence shown here is derived from an EMBL/GenBank/DDBJ whole genome shotgun (WGS) entry which is preliminary data.</text>
</comment>
<feature type="non-terminal residue" evidence="3">
    <location>
        <position position="306"/>
    </location>
</feature>
<evidence type="ECO:0000256" key="1">
    <source>
        <dbReference type="SAM" id="Phobius"/>
    </source>
</evidence>
<dbReference type="PANTHER" id="PTHR28549:SF1">
    <property type="entry name" value="GLYCOPROTEIN INTEGRAL MEMBRANE PROTEIN 1"/>
    <property type="match status" value="1"/>
</dbReference>
<accession>A0A553RHN9</accession>
<evidence type="ECO:0000256" key="2">
    <source>
        <dbReference type="SAM" id="SignalP"/>
    </source>
</evidence>
<dbReference type="AlphaFoldDB" id="A0A553RHN9"/>
<dbReference type="STRING" id="623744.A0A553RHN9"/>